<comment type="caution">
    <text evidence="1">The sequence shown here is derived from an EMBL/GenBank/DDBJ whole genome shotgun (WGS) entry which is preliminary data.</text>
</comment>
<evidence type="ECO:0000313" key="1">
    <source>
        <dbReference type="EMBL" id="RNA40643.1"/>
    </source>
</evidence>
<dbReference type="Proteomes" id="UP000276133">
    <property type="component" value="Unassembled WGS sequence"/>
</dbReference>
<reference evidence="1 2" key="1">
    <citation type="journal article" date="2018" name="Sci. Rep.">
        <title>Genomic signatures of local adaptation to the degree of environmental predictability in rotifers.</title>
        <authorList>
            <person name="Franch-Gras L."/>
            <person name="Hahn C."/>
            <person name="Garcia-Roger E.M."/>
            <person name="Carmona M.J."/>
            <person name="Serra M."/>
            <person name="Gomez A."/>
        </authorList>
    </citation>
    <scope>NUCLEOTIDE SEQUENCE [LARGE SCALE GENOMIC DNA]</scope>
    <source>
        <strain evidence="1">HYR1</strain>
    </source>
</reference>
<evidence type="ECO:0000313" key="2">
    <source>
        <dbReference type="Proteomes" id="UP000276133"/>
    </source>
</evidence>
<protein>
    <submittedName>
        <fullName evidence="1">Uncharacterized protein</fullName>
    </submittedName>
</protein>
<proteinExistence type="predicted"/>
<gene>
    <name evidence="1" type="ORF">BpHYR1_031838</name>
</gene>
<sequence>MRKSIFSKKGVTNDVPLFFYSNSVFCSSQNLVEKTVKFCGLKNKLFQAYLSKEILVNFLIKIENLNSIID</sequence>
<accession>A0A3M7SXU6</accession>
<dbReference type="EMBL" id="REGN01000619">
    <property type="protein sequence ID" value="RNA40643.1"/>
    <property type="molecule type" value="Genomic_DNA"/>
</dbReference>
<name>A0A3M7SXU6_BRAPC</name>
<keyword evidence="2" id="KW-1185">Reference proteome</keyword>
<dbReference type="AlphaFoldDB" id="A0A3M7SXU6"/>
<organism evidence="1 2">
    <name type="scientific">Brachionus plicatilis</name>
    <name type="common">Marine rotifer</name>
    <name type="synonym">Brachionus muelleri</name>
    <dbReference type="NCBI Taxonomy" id="10195"/>
    <lineage>
        <taxon>Eukaryota</taxon>
        <taxon>Metazoa</taxon>
        <taxon>Spiralia</taxon>
        <taxon>Gnathifera</taxon>
        <taxon>Rotifera</taxon>
        <taxon>Eurotatoria</taxon>
        <taxon>Monogononta</taxon>
        <taxon>Pseudotrocha</taxon>
        <taxon>Ploima</taxon>
        <taxon>Brachionidae</taxon>
        <taxon>Brachionus</taxon>
    </lineage>
</organism>